<name>A0A914E4Y8_9BILA</name>
<feature type="compositionally biased region" description="Pro residues" evidence="1">
    <location>
        <begin position="17"/>
        <end position="32"/>
    </location>
</feature>
<feature type="region of interest" description="Disordered" evidence="1">
    <location>
        <begin position="1"/>
        <end position="78"/>
    </location>
</feature>
<proteinExistence type="predicted"/>
<keyword evidence="2" id="KW-1185">Reference proteome</keyword>
<evidence type="ECO:0000313" key="3">
    <source>
        <dbReference type="WBParaSite" id="ACRNAN_scaffold5528.g27897.t1"/>
    </source>
</evidence>
<evidence type="ECO:0000313" key="2">
    <source>
        <dbReference type="Proteomes" id="UP000887540"/>
    </source>
</evidence>
<accession>A0A914E4Y8</accession>
<dbReference type="WBParaSite" id="ACRNAN_scaffold5528.g27897.t1">
    <property type="protein sequence ID" value="ACRNAN_scaffold5528.g27897.t1"/>
    <property type="gene ID" value="ACRNAN_scaffold5528.g27897"/>
</dbReference>
<evidence type="ECO:0000256" key="1">
    <source>
        <dbReference type="SAM" id="MobiDB-lite"/>
    </source>
</evidence>
<reference evidence="3" key="1">
    <citation type="submission" date="2022-11" db="UniProtKB">
        <authorList>
            <consortium name="WormBaseParasite"/>
        </authorList>
    </citation>
    <scope>IDENTIFICATION</scope>
</reference>
<sequence length="78" mass="8420">MCQYGGYGAQKTEYSPVIPPSDDPYYTPPDIPHPLREERKPEAIRSHHAPVAPAAPSNKSSGPNLPIHLPSSITSSQS</sequence>
<feature type="compositionally biased region" description="Basic and acidic residues" evidence="1">
    <location>
        <begin position="33"/>
        <end position="45"/>
    </location>
</feature>
<dbReference type="Proteomes" id="UP000887540">
    <property type="component" value="Unplaced"/>
</dbReference>
<dbReference type="AlphaFoldDB" id="A0A914E4Y8"/>
<protein>
    <submittedName>
        <fullName evidence="3">Uncharacterized protein</fullName>
    </submittedName>
</protein>
<organism evidence="2 3">
    <name type="scientific">Acrobeloides nanus</name>
    <dbReference type="NCBI Taxonomy" id="290746"/>
    <lineage>
        <taxon>Eukaryota</taxon>
        <taxon>Metazoa</taxon>
        <taxon>Ecdysozoa</taxon>
        <taxon>Nematoda</taxon>
        <taxon>Chromadorea</taxon>
        <taxon>Rhabditida</taxon>
        <taxon>Tylenchina</taxon>
        <taxon>Cephalobomorpha</taxon>
        <taxon>Cephaloboidea</taxon>
        <taxon>Cephalobidae</taxon>
        <taxon>Acrobeloides</taxon>
    </lineage>
</organism>